<dbReference type="CDD" id="cd18809">
    <property type="entry name" value="SF1_C_RecD"/>
    <property type="match status" value="1"/>
</dbReference>
<evidence type="ECO:0000313" key="6">
    <source>
        <dbReference type="Proteomes" id="UP001056035"/>
    </source>
</evidence>
<dbReference type="InterPro" id="IPR003583">
    <property type="entry name" value="Hlx-hairpin-Hlx_DNA-bd_motif"/>
</dbReference>
<dbReference type="InterPro" id="IPR010994">
    <property type="entry name" value="RuvA_2-like"/>
</dbReference>
<dbReference type="EC" id="5.6.2.3" evidence="3"/>
<keyword evidence="3" id="KW-0378">Hydrolase</keyword>
<dbReference type="HAMAP" id="MF_01488">
    <property type="entry name" value="RecD2"/>
    <property type="match status" value="1"/>
</dbReference>
<reference evidence="5 6" key="1">
    <citation type="submission" date="2022-06" db="EMBL/GenBank/DDBJ databases">
        <title>Paraconexibacter antarcticus.</title>
        <authorList>
            <person name="Kim C.S."/>
        </authorList>
    </citation>
    <scope>NUCLEOTIDE SEQUENCE [LARGE SCALE GENOMIC DNA]</scope>
    <source>
        <strain evidence="5 6">02-257</strain>
    </source>
</reference>
<dbReference type="RefSeq" id="WP_254569505.1">
    <property type="nucleotide sequence ID" value="NZ_CP098502.1"/>
</dbReference>
<dbReference type="Gene3D" id="1.10.10.2220">
    <property type="match status" value="1"/>
</dbReference>
<feature type="binding site" evidence="3">
    <location>
        <begin position="340"/>
        <end position="344"/>
    </location>
    <ligand>
        <name>ATP</name>
        <dbReference type="ChEBI" id="CHEBI:30616"/>
    </ligand>
</feature>
<evidence type="ECO:0000256" key="1">
    <source>
        <dbReference type="ARBA" id="ARBA00022741"/>
    </source>
</evidence>
<keyword evidence="1 3" id="KW-0547">Nucleotide-binding</keyword>
<gene>
    <name evidence="3" type="primary">recD2</name>
    <name evidence="5" type="ORF">NBH00_15540</name>
</gene>
<dbReference type="PANTHER" id="PTHR43788">
    <property type="entry name" value="DNA2/NAM7 HELICASE FAMILY MEMBER"/>
    <property type="match status" value="1"/>
</dbReference>
<proteinExistence type="inferred from homology"/>
<feature type="domain" description="Helix-hairpin-helix DNA-binding motif class 1" evidence="4">
    <location>
        <begin position="187"/>
        <end position="206"/>
    </location>
</feature>
<dbReference type="InterPro" id="IPR027785">
    <property type="entry name" value="UvrD-like_helicase_C"/>
</dbReference>
<evidence type="ECO:0000259" key="4">
    <source>
        <dbReference type="SMART" id="SM00278"/>
    </source>
</evidence>
<dbReference type="InterPro" id="IPR050534">
    <property type="entry name" value="Coronavir_polyprotein_1ab"/>
</dbReference>
<evidence type="ECO:0000256" key="2">
    <source>
        <dbReference type="ARBA" id="ARBA00022840"/>
    </source>
</evidence>
<dbReference type="SUPFAM" id="SSF52540">
    <property type="entry name" value="P-loop containing nucleoside triphosphate hydrolases"/>
    <property type="match status" value="2"/>
</dbReference>
<dbReference type="SMART" id="SM00278">
    <property type="entry name" value="HhH1"/>
    <property type="match status" value="3"/>
</dbReference>
<name>A0ABY5DMW7_9ACTN</name>
<dbReference type="PANTHER" id="PTHR43788:SF6">
    <property type="entry name" value="DNA HELICASE B"/>
    <property type="match status" value="1"/>
</dbReference>
<organism evidence="5 6">
    <name type="scientific">Paraconexibacter antarcticus</name>
    <dbReference type="NCBI Taxonomy" id="2949664"/>
    <lineage>
        <taxon>Bacteria</taxon>
        <taxon>Bacillati</taxon>
        <taxon>Actinomycetota</taxon>
        <taxon>Thermoleophilia</taxon>
        <taxon>Solirubrobacterales</taxon>
        <taxon>Paraconexibacteraceae</taxon>
        <taxon>Paraconexibacter</taxon>
    </lineage>
</organism>
<dbReference type="CDD" id="cd17933">
    <property type="entry name" value="DEXSc_RecD-like"/>
    <property type="match status" value="1"/>
</dbReference>
<dbReference type="Gene3D" id="2.30.30.940">
    <property type="match status" value="1"/>
</dbReference>
<dbReference type="SUPFAM" id="SSF47781">
    <property type="entry name" value="RuvA domain 2-like"/>
    <property type="match status" value="1"/>
</dbReference>
<comment type="catalytic activity">
    <reaction evidence="3">
        <text>ATP + H2O = ADP + phosphate + H(+)</text>
        <dbReference type="Rhea" id="RHEA:13065"/>
        <dbReference type="ChEBI" id="CHEBI:15377"/>
        <dbReference type="ChEBI" id="CHEBI:15378"/>
        <dbReference type="ChEBI" id="CHEBI:30616"/>
        <dbReference type="ChEBI" id="CHEBI:43474"/>
        <dbReference type="ChEBI" id="CHEBI:456216"/>
        <dbReference type="EC" id="5.6.2.3"/>
    </reaction>
</comment>
<keyword evidence="2 3" id="KW-0067">ATP-binding</keyword>
<dbReference type="EMBL" id="CP098502">
    <property type="protein sequence ID" value="UTI62770.1"/>
    <property type="molecule type" value="Genomic_DNA"/>
</dbReference>
<evidence type="ECO:0000256" key="3">
    <source>
        <dbReference type="HAMAP-Rule" id="MF_01488"/>
    </source>
</evidence>
<feature type="domain" description="Helix-hairpin-helix DNA-binding motif class 1" evidence="4">
    <location>
        <begin position="90"/>
        <end position="109"/>
    </location>
</feature>
<dbReference type="Pfam" id="PF14490">
    <property type="entry name" value="HHH_RecD2"/>
    <property type="match status" value="1"/>
</dbReference>
<keyword evidence="3" id="KW-0347">Helicase</keyword>
<protein>
    <recommendedName>
        <fullName evidence="3">ATP-dependent RecD2 DNA helicase</fullName>
        <ecNumber evidence="3">5.6.2.3</ecNumber>
    </recommendedName>
    <alternativeName>
        <fullName evidence="3">DNA 5'-3' helicase subunit RecD2</fullName>
    </alternativeName>
</protein>
<dbReference type="NCBIfam" id="TIGR01448">
    <property type="entry name" value="recD_rel"/>
    <property type="match status" value="1"/>
</dbReference>
<keyword evidence="3" id="KW-0238">DNA-binding</keyword>
<dbReference type="Pfam" id="PF13604">
    <property type="entry name" value="AAA_30"/>
    <property type="match status" value="1"/>
</dbReference>
<dbReference type="Proteomes" id="UP001056035">
    <property type="component" value="Chromosome"/>
</dbReference>
<keyword evidence="6" id="KW-1185">Reference proteome</keyword>
<dbReference type="Pfam" id="PF13538">
    <property type="entry name" value="UvrD_C_2"/>
    <property type="match status" value="1"/>
</dbReference>
<dbReference type="Gene3D" id="3.40.50.300">
    <property type="entry name" value="P-loop containing nucleotide triphosphate hydrolases"/>
    <property type="match status" value="2"/>
</dbReference>
<dbReference type="Pfam" id="PF14520">
    <property type="entry name" value="HHH_5"/>
    <property type="match status" value="1"/>
</dbReference>
<sequence>MTVAPDTEQRELTAEIVTSRWRAEDGDFAILGVLTDEGEEVTVKGALGHVQIGERATLGGAWQRHAKHGWQFVVDKVLIAEPVGDAALIAYLASIKHVGPKGAAWLLEKHGDEVLGVIDADPERRLRAVPGIGPAKLGAAVRSWETQGALRAVRLFLEQHGVPAAVAARIYRTLGNDAIVQLQRDPYSLTEVDGIGFATADALARALGVGADSPGRLDAGLVHTLQQAELDGHCHLPRGELLVRARRLLGDEAPVEDRLAFLAAAGRVVLEEGRVAEASMYATERALARKVRELLDADAAFTLGEVERPAGGAFVPTDAQWAVVDHVLEGRLSILTGGPGTGKTASMGTVVDVLRGKGRSVRLCAPTGKAARRLTETTGVDATTIHRLLEWIPGEGFTRDRTHPIDGADVLIVDEASMLSVRLAESLLDAVGPRTHVLLVGDVDQLAPVGPGRVLEDLIDSGAVPTVRLTEIFRQAARSMIVRAAHAINHGEHPPTRPGEGDIHDFFLISRPDASAIFAEIVELAATRLPAHYGLERETDVQVLAPMHKGPVGIDAFNSALRERRNPDGQVVSGTPLRVGDRVIQTKNDHEHELMNGELAVVVSYDDDRDAAILACDDGRTLRLPVKDCATLRLGHAISIHKSQGSQMPVVVVPLFRGHHVMLTRNLVYTALTRAERAAVFVGDTAALGIALGRRDAGTRYTRLAGLLG</sequence>
<feature type="domain" description="Helix-hairpin-helix DNA-binding motif class 1" evidence="4">
    <location>
        <begin position="124"/>
        <end position="143"/>
    </location>
</feature>
<keyword evidence="3" id="KW-0413">Isomerase</keyword>
<dbReference type="InterPro" id="IPR027417">
    <property type="entry name" value="P-loop_NTPase"/>
</dbReference>
<dbReference type="InterPro" id="IPR006345">
    <property type="entry name" value="RecD2"/>
</dbReference>
<comment type="function">
    <text evidence="3">DNA-dependent ATPase and ATP-dependent 5'-3' DNA helicase. Has no activity on blunt DNA or DNA with 3'-overhangs, requires at least 10 bases of 5'-ssDNA for helicase activity.</text>
</comment>
<dbReference type="Gene3D" id="1.10.150.20">
    <property type="entry name" value="5' to 3' exonuclease, C-terminal subdomain"/>
    <property type="match status" value="1"/>
</dbReference>
<dbReference type="InterPro" id="IPR029493">
    <property type="entry name" value="RecD2-like_HHH"/>
</dbReference>
<comment type="similarity">
    <text evidence="3">Belongs to the RecD family. RecD2 subfamily.</text>
</comment>
<evidence type="ECO:0000313" key="5">
    <source>
        <dbReference type="EMBL" id="UTI62770.1"/>
    </source>
</evidence>
<dbReference type="InterPro" id="IPR055446">
    <property type="entry name" value="RecD2_N_OB"/>
</dbReference>
<accession>A0ABY5DMW7</accession>
<dbReference type="Pfam" id="PF23139">
    <property type="entry name" value="OB_YrrC"/>
    <property type="match status" value="1"/>
</dbReference>